<dbReference type="EMBL" id="DWWT01000046">
    <property type="protein sequence ID" value="HJC06383.1"/>
    <property type="molecule type" value="Genomic_DNA"/>
</dbReference>
<dbReference type="Gene3D" id="2.30.30.140">
    <property type="match status" value="1"/>
</dbReference>
<reference evidence="2" key="2">
    <citation type="submission" date="2021-04" db="EMBL/GenBank/DDBJ databases">
        <authorList>
            <person name="Gilroy R."/>
        </authorList>
    </citation>
    <scope>NUCLEOTIDE SEQUENCE</scope>
    <source>
        <strain evidence="2">CHK180-15479</strain>
    </source>
</reference>
<dbReference type="InterPro" id="IPR001109">
    <property type="entry name" value="Hydrogenase_HupF/HypC"/>
</dbReference>
<evidence type="ECO:0000256" key="1">
    <source>
        <dbReference type="ARBA" id="ARBA00006018"/>
    </source>
</evidence>
<comment type="caution">
    <text evidence="2">The sequence shown here is derived from an EMBL/GenBank/DDBJ whole genome shotgun (WGS) entry which is preliminary data.</text>
</comment>
<proteinExistence type="inferred from homology"/>
<name>A0A9D2SIK4_9FIRM</name>
<dbReference type="InterPro" id="IPR019812">
    <property type="entry name" value="Hydgase_assmbl_chp_CS"/>
</dbReference>
<comment type="similarity">
    <text evidence="1">Belongs to the HupF/HypC family.</text>
</comment>
<dbReference type="GO" id="GO:0005506">
    <property type="term" value="F:iron ion binding"/>
    <property type="evidence" value="ECO:0007669"/>
    <property type="project" value="TreeGrafter"/>
</dbReference>
<sequence length="73" mass="7809">MCLAVPLKITKIEGKSAVGEAGGLSQNVRVDFIPDLSVGDYVMVHAGFAIEKMSEKEALEGLEFLAEVLDEQA</sequence>
<dbReference type="Proteomes" id="UP000823910">
    <property type="component" value="Unassembled WGS sequence"/>
</dbReference>
<dbReference type="PANTHER" id="PTHR35177">
    <property type="entry name" value="HYDROGENASE MATURATION FACTOR HYBG"/>
    <property type="match status" value="1"/>
</dbReference>
<dbReference type="PANTHER" id="PTHR35177:SF2">
    <property type="entry name" value="HYDROGENASE MATURATION FACTOR HYBG"/>
    <property type="match status" value="1"/>
</dbReference>
<dbReference type="Pfam" id="PF01455">
    <property type="entry name" value="HupF_HypC"/>
    <property type="match status" value="1"/>
</dbReference>
<gene>
    <name evidence="2" type="ORF">H9704_09545</name>
</gene>
<dbReference type="NCBIfam" id="TIGR00074">
    <property type="entry name" value="hypC_hupF"/>
    <property type="match status" value="1"/>
</dbReference>
<dbReference type="AlphaFoldDB" id="A0A9D2SIK4"/>
<dbReference type="PRINTS" id="PR00445">
    <property type="entry name" value="HUPFHYPC"/>
</dbReference>
<dbReference type="PROSITE" id="PS01097">
    <property type="entry name" value="HUPF_HYPC"/>
    <property type="match status" value="1"/>
</dbReference>
<accession>A0A9D2SIK4</accession>
<dbReference type="SUPFAM" id="SSF159127">
    <property type="entry name" value="HupF/HypC-like"/>
    <property type="match status" value="1"/>
</dbReference>
<organism evidence="2 3">
    <name type="scientific">Candidatus Enterocloster excrementipullorum</name>
    <dbReference type="NCBI Taxonomy" id="2838559"/>
    <lineage>
        <taxon>Bacteria</taxon>
        <taxon>Bacillati</taxon>
        <taxon>Bacillota</taxon>
        <taxon>Clostridia</taxon>
        <taxon>Lachnospirales</taxon>
        <taxon>Lachnospiraceae</taxon>
        <taxon>Enterocloster</taxon>
    </lineage>
</organism>
<dbReference type="GO" id="GO:0051604">
    <property type="term" value="P:protein maturation"/>
    <property type="evidence" value="ECO:0007669"/>
    <property type="project" value="TreeGrafter"/>
</dbReference>
<evidence type="ECO:0000313" key="2">
    <source>
        <dbReference type="EMBL" id="HJC06383.1"/>
    </source>
</evidence>
<dbReference type="GO" id="GO:1902670">
    <property type="term" value="F:carbon dioxide binding"/>
    <property type="evidence" value="ECO:0007669"/>
    <property type="project" value="TreeGrafter"/>
</dbReference>
<protein>
    <submittedName>
        <fullName evidence="2">HypC/HybG/HupF family hydrogenase formation chaperone</fullName>
    </submittedName>
</protein>
<reference evidence="2" key="1">
    <citation type="journal article" date="2021" name="PeerJ">
        <title>Extensive microbial diversity within the chicken gut microbiome revealed by metagenomics and culture.</title>
        <authorList>
            <person name="Gilroy R."/>
            <person name="Ravi A."/>
            <person name="Getino M."/>
            <person name="Pursley I."/>
            <person name="Horton D.L."/>
            <person name="Alikhan N.F."/>
            <person name="Baker D."/>
            <person name="Gharbi K."/>
            <person name="Hall N."/>
            <person name="Watson M."/>
            <person name="Adriaenssens E.M."/>
            <person name="Foster-Nyarko E."/>
            <person name="Jarju S."/>
            <person name="Secka A."/>
            <person name="Antonio M."/>
            <person name="Oren A."/>
            <person name="Chaudhuri R.R."/>
            <person name="La Ragione R."/>
            <person name="Hildebrand F."/>
            <person name="Pallen M.J."/>
        </authorList>
    </citation>
    <scope>NUCLEOTIDE SEQUENCE</scope>
    <source>
        <strain evidence="2">CHK180-15479</strain>
    </source>
</reference>
<evidence type="ECO:0000313" key="3">
    <source>
        <dbReference type="Proteomes" id="UP000823910"/>
    </source>
</evidence>